<reference evidence="1 2" key="1">
    <citation type="journal article" date="2018" name="Sci. Data">
        <title>The draft genome sequence of cork oak.</title>
        <authorList>
            <person name="Ramos A.M."/>
            <person name="Usie A."/>
            <person name="Barbosa P."/>
            <person name="Barros P.M."/>
            <person name="Capote T."/>
            <person name="Chaves I."/>
            <person name="Simoes F."/>
            <person name="Abreu I."/>
            <person name="Carrasquinho I."/>
            <person name="Faro C."/>
            <person name="Guimaraes J.B."/>
            <person name="Mendonca D."/>
            <person name="Nobrega F."/>
            <person name="Rodrigues L."/>
            <person name="Saibo N.J.M."/>
            <person name="Varela M.C."/>
            <person name="Egas C."/>
            <person name="Matos J."/>
            <person name="Miguel C.M."/>
            <person name="Oliveira M.M."/>
            <person name="Ricardo C.P."/>
            <person name="Goncalves S."/>
        </authorList>
    </citation>
    <scope>NUCLEOTIDE SEQUENCE [LARGE SCALE GENOMIC DNA]</scope>
    <source>
        <strain evidence="2">cv. HL8</strain>
    </source>
</reference>
<dbReference type="AlphaFoldDB" id="A0AAW0LIQ8"/>
<dbReference type="Proteomes" id="UP000237347">
    <property type="component" value="Unassembled WGS sequence"/>
</dbReference>
<accession>A0AAW0LIQ8</accession>
<gene>
    <name evidence="1" type="ORF">CFP56_042277</name>
</gene>
<evidence type="ECO:0000313" key="2">
    <source>
        <dbReference type="Proteomes" id="UP000237347"/>
    </source>
</evidence>
<protein>
    <submittedName>
        <fullName evidence="1">Uncharacterized protein</fullName>
    </submittedName>
</protein>
<name>A0AAW0LIQ8_QUESU</name>
<organism evidence="1 2">
    <name type="scientific">Quercus suber</name>
    <name type="common">Cork oak</name>
    <dbReference type="NCBI Taxonomy" id="58331"/>
    <lineage>
        <taxon>Eukaryota</taxon>
        <taxon>Viridiplantae</taxon>
        <taxon>Streptophyta</taxon>
        <taxon>Embryophyta</taxon>
        <taxon>Tracheophyta</taxon>
        <taxon>Spermatophyta</taxon>
        <taxon>Magnoliopsida</taxon>
        <taxon>eudicotyledons</taxon>
        <taxon>Gunneridae</taxon>
        <taxon>Pentapetalae</taxon>
        <taxon>rosids</taxon>
        <taxon>fabids</taxon>
        <taxon>Fagales</taxon>
        <taxon>Fagaceae</taxon>
        <taxon>Quercus</taxon>
    </lineage>
</organism>
<proteinExistence type="predicted"/>
<dbReference type="EMBL" id="PKMF04000088">
    <property type="protein sequence ID" value="KAK7851364.1"/>
    <property type="molecule type" value="Genomic_DNA"/>
</dbReference>
<keyword evidence="2" id="KW-1185">Reference proteome</keyword>
<evidence type="ECO:0000313" key="1">
    <source>
        <dbReference type="EMBL" id="KAK7851364.1"/>
    </source>
</evidence>
<sequence length="95" mass="10413">MLLVVITIWKILKQTALNRFPVLDVIVVGGGGGGIVVLKLNLALIPVGILKEEKVVENENLLKEREPERYLTATRGAVAAEQFTVILLYFTGVIN</sequence>
<comment type="caution">
    <text evidence="1">The sequence shown here is derived from an EMBL/GenBank/DDBJ whole genome shotgun (WGS) entry which is preliminary data.</text>
</comment>